<feature type="transmembrane region" description="Helical" evidence="2">
    <location>
        <begin position="270"/>
        <end position="286"/>
    </location>
</feature>
<proteinExistence type="predicted"/>
<keyword evidence="2" id="KW-0812">Transmembrane</keyword>
<feature type="transmembrane region" description="Helical" evidence="2">
    <location>
        <begin position="307"/>
        <end position="327"/>
    </location>
</feature>
<organism evidence="3 4">
    <name type="scientific">Marasmius crinis-equi</name>
    <dbReference type="NCBI Taxonomy" id="585013"/>
    <lineage>
        <taxon>Eukaryota</taxon>
        <taxon>Fungi</taxon>
        <taxon>Dikarya</taxon>
        <taxon>Basidiomycota</taxon>
        <taxon>Agaricomycotina</taxon>
        <taxon>Agaricomycetes</taxon>
        <taxon>Agaricomycetidae</taxon>
        <taxon>Agaricales</taxon>
        <taxon>Marasmiineae</taxon>
        <taxon>Marasmiaceae</taxon>
        <taxon>Marasmius</taxon>
    </lineage>
</organism>
<dbReference type="EMBL" id="JBAHYK010000004">
    <property type="protein sequence ID" value="KAL0581800.1"/>
    <property type="molecule type" value="Genomic_DNA"/>
</dbReference>
<sequence length="990" mass="111799">MSPAMPPSTTLPEYRRDGGDSQSGHSRSRAVSPIRILQQWSANISRNHSHQEREEPFVPIDPFHFNFRLIPSFLSSLFTSQRAPEDNAEHPIVRPFSPDIEAQIEGSHRRHRLHSGQKLGLDDQQLESTYVFLTYSLPRIVYLHILLRLPAMYFSRVARIFEDAEVSRPDIQRMVEGCFGGASAYEENQVDGRDNRGTMGRAGDIPDTTYQDTPRVTPALRRFKHSWEDFISSLLREWKTLNVVSALLLSAILTMFQIPNAASDPLTRTAALLSLICAIMALSYGCSVNDPDEREGLSPKAILGPRIAITAVFLLGIIYFFAILRTLQSYGRVEPLERRKGSRFYAQRQRPFDASVPAGNEAERRGRGTQRASRQSRRGGHLDAEGHTPRERRDSLRKDNDEGDDEKVEVPTPKGGTIGLGLTGVTSLGASMSVIEHDTGKEEKDKHHFEIINLDKVQAIGRWTSLYDYFSVPDTLQDLTNVLGSNDSRKSWAGDRIICRGDRILEYPDGLLTPVDRRNLESGAFKRVETCLVTDDTGAQFKVLRNLSKHQYVRTEGLLLDSEQARLPSDAALAFGLMRMLLSRICWSSFGPRDLKYNRSWPGAPSITRGSWAGDRFDLQPDHGFERDGVEWVDVTEKAARLVFEVLSERPARMTSPLSPFPSLPWEIVSHILKEVAMESKQLAAELCRVSQSACRDILPILYRNPVVGYQQTDKFRYAMEIAGTSHPWSNRAAGSMINHLFLEKPDVGLLRSCPDVKFLAFGWARKTIKERVHPQGGFKWDDSAEWSGCAPSTIIFGPCESTSLPSKGPLHPLFRHVSHLCVNYVDIPNLLSLGAENIPALTHLAIRMDMFDESCMYEVFLNPARYWRVPHSTPIQQVLDVFSRSGCTKLRMLMLIFEGADSLLGEWWVRAAEEIKDSRLFARPALREVDWERMMDFQGGQGMALQENGKDIWDTSYADWRGKVSGAQANKACPSQADLDRQDFDHFFE</sequence>
<keyword evidence="4" id="KW-1185">Reference proteome</keyword>
<feature type="region of interest" description="Disordered" evidence="1">
    <location>
        <begin position="1"/>
        <end position="32"/>
    </location>
</feature>
<reference evidence="3 4" key="1">
    <citation type="submission" date="2024-02" db="EMBL/GenBank/DDBJ databases">
        <title>A draft genome for the cacao thread blight pathogen Marasmius crinis-equi.</title>
        <authorList>
            <person name="Cohen S.P."/>
            <person name="Baruah I.K."/>
            <person name="Amoako-Attah I."/>
            <person name="Bukari Y."/>
            <person name="Meinhardt L.W."/>
            <person name="Bailey B.A."/>
        </authorList>
    </citation>
    <scope>NUCLEOTIDE SEQUENCE [LARGE SCALE GENOMIC DNA]</scope>
    <source>
        <strain evidence="3 4">GH-76</strain>
    </source>
</reference>
<accession>A0ABR3G283</accession>
<evidence type="ECO:0000256" key="2">
    <source>
        <dbReference type="SAM" id="Phobius"/>
    </source>
</evidence>
<feature type="transmembrane region" description="Helical" evidence="2">
    <location>
        <begin position="240"/>
        <end position="258"/>
    </location>
</feature>
<evidence type="ECO:0008006" key="5">
    <source>
        <dbReference type="Google" id="ProtNLM"/>
    </source>
</evidence>
<name>A0ABR3G283_9AGAR</name>
<evidence type="ECO:0000313" key="3">
    <source>
        <dbReference type="EMBL" id="KAL0581800.1"/>
    </source>
</evidence>
<feature type="region of interest" description="Disordered" evidence="1">
    <location>
        <begin position="347"/>
        <end position="420"/>
    </location>
</feature>
<evidence type="ECO:0000313" key="4">
    <source>
        <dbReference type="Proteomes" id="UP001465976"/>
    </source>
</evidence>
<keyword evidence="2" id="KW-0472">Membrane</keyword>
<evidence type="ECO:0000256" key="1">
    <source>
        <dbReference type="SAM" id="MobiDB-lite"/>
    </source>
</evidence>
<gene>
    <name evidence="3" type="ORF">V5O48_000280</name>
</gene>
<feature type="region of interest" description="Disordered" evidence="1">
    <location>
        <begin position="189"/>
        <end position="211"/>
    </location>
</feature>
<comment type="caution">
    <text evidence="3">The sequence shown here is derived from an EMBL/GenBank/DDBJ whole genome shotgun (WGS) entry which is preliminary data.</text>
</comment>
<feature type="compositionally biased region" description="Basic and acidic residues" evidence="1">
    <location>
        <begin position="380"/>
        <end position="400"/>
    </location>
</feature>
<keyword evidence="2" id="KW-1133">Transmembrane helix</keyword>
<dbReference type="Proteomes" id="UP001465976">
    <property type="component" value="Unassembled WGS sequence"/>
</dbReference>
<protein>
    <recommendedName>
        <fullName evidence="5">F-box domain-containing protein</fullName>
    </recommendedName>
</protein>